<gene>
    <name evidence="1" type="ORF">E6K73_10395</name>
</gene>
<evidence type="ECO:0000313" key="1">
    <source>
        <dbReference type="EMBL" id="TMQ49287.1"/>
    </source>
</evidence>
<dbReference type="SUPFAM" id="SSF74653">
    <property type="entry name" value="TolA/TonB C-terminal domain"/>
    <property type="match status" value="1"/>
</dbReference>
<sequence length="240" mass="25991">MVLLTTIALLINRAVVREAAASDSGGYHIVFPRRAVGAGERVELSLEPPVPAGLRVNWAVVGLGNHMTGLILPVYRAPYVIPPGTPPAMVTANFSAQGVRAGASAEIELRPSRLPGAEGCLGPGEVFSTVLGDIELTRNFYVDTLPALIRRVEPVYPRSDFVRGVEDTFLINALVCRSGSVLDAYAVPRHRDRFDLEPIRDDPKLVEAAITAVRQYRFRPAKSGAQAEAVWVAVPVIFRD</sequence>
<evidence type="ECO:0008006" key="3">
    <source>
        <dbReference type="Google" id="ProtNLM"/>
    </source>
</evidence>
<protein>
    <recommendedName>
        <fullName evidence="3">TonB C-terminal domain-containing protein</fullName>
    </recommendedName>
</protein>
<dbReference type="AlphaFoldDB" id="A0A538SD38"/>
<evidence type="ECO:0000313" key="2">
    <source>
        <dbReference type="Proteomes" id="UP000320184"/>
    </source>
</evidence>
<organism evidence="1 2">
    <name type="scientific">Eiseniibacteriota bacterium</name>
    <dbReference type="NCBI Taxonomy" id="2212470"/>
    <lineage>
        <taxon>Bacteria</taxon>
        <taxon>Candidatus Eiseniibacteriota</taxon>
    </lineage>
</organism>
<accession>A0A538SD38</accession>
<dbReference type="EMBL" id="VBOT01000125">
    <property type="protein sequence ID" value="TMQ49287.1"/>
    <property type="molecule type" value="Genomic_DNA"/>
</dbReference>
<reference evidence="1 2" key="1">
    <citation type="journal article" date="2019" name="Nat. Microbiol.">
        <title>Mediterranean grassland soil C-N compound turnover is dependent on rainfall and depth, and is mediated by genomically divergent microorganisms.</title>
        <authorList>
            <person name="Diamond S."/>
            <person name="Andeer P.F."/>
            <person name="Li Z."/>
            <person name="Crits-Christoph A."/>
            <person name="Burstein D."/>
            <person name="Anantharaman K."/>
            <person name="Lane K.R."/>
            <person name="Thomas B.C."/>
            <person name="Pan C."/>
            <person name="Northen T.R."/>
            <person name="Banfield J.F."/>
        </authorList>
    </citation>
    <scope>NUCLEOTIDE SEQUENCE [LARGE SCALE GENOMIC DNA]</scope>
    <source>
        <strain evidence="1">WS_3</strain>
    </source>
</reference>
<name>A0A538SD38_UNCEI</name>
<dbReference type="Proteomes" id="UP000320184">
    <property type="component" value="Unassembled WGS sequence"/>
</dbReference>
<dbReference type="Gene3D" id="3.30.1150.10">
    <property type="match status" value="1"/>
</dbReference>
<proteinExistence type="predicted"/>
<comment type="caution">
    <text evidence="1">The sequence shown here is derived from an EMBL/GenBank/DDBJ whole genome shotgun (WGS) entry which is preliminary data.</text>
</comment>